<keyword evidence="1" id="KW-0963">Cytoplasm</keyword>
<keyword evidence="3" id="KW-0159">Chromosome partition</keyword>
<feature type="compositionally biased region" description="Low complexity" evidence="5">
    <location>
        <begin position="209"/>
        <end position="226"/>
    </location>
</feature>
<dbReference type="Proteomes" id="UP000234206">
    <property type="component" value="Unassembled WGS sequence"/>
</dbReference>
<evidence type="ECO:0000256" key="2">
    <source>
        <dbReference type="ARBA" id="ARBA00022618"/>
    </source>
</evidence>
<dbReference type="EMBL" id="PKIZ01000001">
    <property type="protein sequence ID" value="PKZ42726.1"/>
    <property type="molecule type" value="Genomic_DNA"/>
</dbReference>
<dbReference type="RefSeq" id="WP_101848893.1">
    <property type="nucleotide sequence ID" value="NZ_PKIZ01000001.1"/>
</dbReference>
<organism evidence="6 7">
    <name type="scientific">Kytococcus schroeteri</name>
    <dbReference type="NCBI Taxonomy" id="138300"/>
    <lineage>
        <taxon>Bacteria</taxon>
        <taxon>Bacillati</taxon>
        <taxon>Actinomycetota</taxon>
        <taxon>Actinomycetes</taxon>
        <taxon>Micrococcales</taxon>
        <taxon>Kytococcaceae</taxon>
        <taxon>Kytococcus</taxon>
    </lineage>
</organism>
<dbReference type="SUPFAM" id="SSF46785">
    <property type="entry name" value="Winged helix' DNA-binding domain"/>
    <property type="match status" value="2"/>
</dbReference>
<dbReference type="InterPro" id="IPR036388">
    <property type="entry name" value="WH-like_DNA-bd_sf"/>
</dbReference>
<evidence type="ECO:0000256" key="5">
    <source>
        <dbReference type="SAM" id="MobiDB-lite"/>
    </source>
</evidence>
<proteinExistence type="predicted"/>
<dbReference type="Gene3D" id="1.10.10.10">
    <property type="entry name" value="Winged helix-like DNA-binding domain superfamily/Winged helix DNA-binding domain"/>
    <property type="match status" value="2"/>
</dbReference>
<feature type="region of interest" description="Disordered" evidence="5">
    <location>
        <begin position="194"/>
        <end position="250"/>
    </location>
</feature>
<keyword evidence="7" id="KW-1185">Reference proteome</keyword>
<keyword evidence="4" id="KW-0131">Cell cycle</keyword>
<dbReference type="GO" id="GO:0051304">
    <property type="term" value="P:chromosome separation"/>
    <property type="evidence" value="ECO:0007669"/>
    <property type="project" value="InterPro"/>
</dbReference>
<dbReference type="OrthoDB" id="9806226at2"/>
<name>A0A2I1PDN1_9MICO</name>
<keyword evidence="2" id="KW-0132">Cell division</keyword>
<dbReference type="NCBIfam" id="TIGR00281">
    <property type="entry name" value="SMC-Scp complex subunit ScpB"/>
    <property type="match status" value="1"/>
</dbReference>
<reference evidence="6 7" key="1">
    <citation type="submission" date="2017-12" db="EMBL/GenBank/DDBJ databases">
        <title>Phylogenetic diversity of female urinary microbiome.</title>
        <authorList>
            <person name="Thomas-White K."/>
            <person name="Wolfe A.J."/>
        </authorList>
    </citation>
    <scope>NUCLEOTIDE SEQUENCE [LARGE SCALE GENOMIC DNA]</scope>
    <source>
        <strain evidence="6 7">UMB1298</strain>
    </source>
</reference>
<evidence type="ECO:0000256" key="4">
    <source>
        <dbReference type="ARBA" id="ARBA00023306"/>
    </source>
</evidence>
<gene>
    <name evidence="6" type="primary">scpB</name>
    <name evidence="6" type="ORF">CYJ76_00215</name>
</gene>
<dbReference type="InterPro" id="IPR036390">
    <property type="entry name" value="WH_DNA-bd_sf"/>
</dbReference>
<comment type="caution">
    <text evidence="6">The sequence shown here is derived from an EMBL/GenBank/DDBJ whole genome shotgun (WGS) entry which is preliminary data.</text>
</comment>
<evidence type="ECO:0000256" key="3">
    <source>
        <dbReference type="ARBA" id="ARBA00022829"/>
    </source>
</evidence>
<protein>
    <submittedName>
        <fullName evidence="6">SMC-Scp complex subunit ScpB</fullName>
    </submittedName>
</protein>
<dbReference type="PANTHER" id="PTHR34298:SF2">
    <property type="entry name" value="SEGREGATION AND CONDENSATION PROTEIN B"/>
    <property type="match status" value="1"/>
</dbReference>
<evidence type="ECO:0000313" key="6">
    <source>
        <dbReference type="EMBL" id="PKZ42726.1"/>
    </source>
</evidence>
<sequence>MSDPIVTAPDEAPSWADDLPAALEAVLMVVDEPVPAADLAEGLGAPVEEVRATLERLAEEYTEAGRGFDLRQVAGAWRMYSRPAYSEAVERFLVGGRQARLTQAALETLAVIAYRQPISRGRVAAVRGVNVDGVVRTLVARGLIAEVGAEPSGAVLYGTTHQFLERMGLADLAELPDLAPFLPDAGDVDAIAEGLGAPRRPGARETEAAPEGGAAPEGDVAPDPGAVPEPDPHDTAPEDGPTQQQESEQS</sequence>
<dbReference type="InterPro" id="IPR005234">
    <property type="entry name" value="ScpB_csome_segregation"/>
</dbReference>
<dbReference type="AlphaFoldDB" id="A0A2I1PDN1"/>
<evidence type="ECO:0000313" key="7">
    <source>
        <dbReference type="Proteomes" id="UP000234206"/>
    </source>
</evidence>
<accession>A0A2I1PDN1</accession>
<feature type="compositionally biased region" description="Polar residues" evidence="5">
    <location>
        <begin position="241"/>
        <end position="250"/>
    </location>
</feature>
<dbReference type="GO" id="GO:0051301">
    <property type="term" value="P:cell division"/>
    <property type="evidence" value="ECO:0007669"/>
    <property type="project" value="UniProtKB-KW"/>
</dbReference>
<dbReference type="PANTHER" id="PTHR34298">
    <property type="entry name" value="SEGREGATION AND CONDENSATION PROTEIN B"/>
    <property type="match status" value="1"/>
</dbReference>
<evidence type="ECO:0000256" key="1">
    <source>
        <dbReference type="ARBA" id="ARBA00022490"/>
    </source>
</evidence>
<dbReference type="Pfam" id="PF04079">
    <property type="entry name" value="SMC_ScpB"/>
    <property type="match status" value="1"/>
</dbReference>